<dbReference type="SUPFAM" id="SSF55681">
    <property type="entry name" value="Class II aaRS and biotin synthetases"/>
    <property type="match status" value="1"/>
</dbReference>
<feature type="binding site" evidence="8">
    <location>
        <position position="274"/>
    </location>
    <ligand>
        <name>L-serine</name>
        <dbReference type="ChEBI" id="CHEBI:33384"/>
    </ligand>
</feature>
<dbReference type="OrthoDB" id="10264585at2759"/>
<evidence type="ECO:0000313" key="12">
    <source>
        <dbReference type="Proteomes" id="UP001153712"/>
    </source>
</evidence>
<keyword evidence="4" id="KW-0547">Nucleotide-binding</keyword>
<evidence type="ECO:0000313" key="11">
    <source>
        <dbReference type="EMBL" id="CAG9859473.1"/>
    </source>
</evidence>
<proteinExistence type="inferred from homology"/>
<dbReference type="EC" id="6.1.1.11" evidence="2"/>
<comment type="similarity">
    <text evidence="1">Belongs to the class-II aminoacyl-tRNA synthetase family. Type-1 seryl-tRNA synthetase subfamily.</text>
</comment>
<dbReference type="FunFam" id="3.30.930.10:FF:000078">
    <property type="entry name" value="Seryl-tRNA synthetase"/>
    <property type="match status" value="1"/>
</dbReference>
<organism evidence="11 12">
    <name type="scientific">Phyllotreta striolata</name>
    <name type="common">Striped flea beetle</name>
    <name type="synonym">Crioceris striolata</name>
    <dbReference type="NCBI Taxonomy" id="444603"/>
    <lineage>
        <taxon>Eukaryota</taxon>
        <taxon>Metazoa</taxon>
        <taxon>Ecdysozoa</taxon>
        <taxon>Arthropoda</taxon>
        <taxon>Hexapoda</taxon>
        <taxon>Insecta</taxon>
        <taxon>Pterygota</taxon>
        <taxon>Neoptera</taxon>
        <taxon>Endopterygota</taxon>
        <taxon>Coleoptera</taxon>
        <taxon>Polyphaga</taxon>
        <taxon>Cucujiformia</taxon>
        <taxon>Chrysomeloidea</taxon>
        <taxon>Chrysomelidae</taxon>
        <taxon>Galerucinae</taxon>
        <taxon>Alticini</taxon>
        <taxon>Phyllotreta</taxon>
    </lineage>
</organism>
<feature type="site" description="Important for serine binding" evidence="8">
    <location>
        <position position="373"/>
    </location>
</feature>
<keyword evidence="3" id="KW-0436">Ligase</keyword>
<name>A0A9N9XM81_PHYSR</name>
<dbReference type="InterPro" id="IPR002317">
    <property type="entry name" value="Ser-tRNA-ligase_type_1"/>
</dbReference>
<dbReference type="GO" id="GO:0004828">
    <property type="term" value="F:serine-tRNA ligase activity"/>
    <property type="evidence" value="ECO:0007669"/>
    <property type="project" value="UniProtKB-EC"/>
</dbReference>
<accession>A0A9N9XM81</accession>
<evidence type="ECO:0000256" key="1">
    <source>
        <dbReference type="ARBA" id="ARBA00010728"/>
    </source>
</evidence>
<evidence type="ECO:0000256" key="9">
    <source>
        <dbReference type="PIRSR" id="PIRSR001529-2"/>
    </source>
</evidence>
<feature type="binding site" evidence="9">
    <location>
        <begin position="338"/>
        <end position="341"/>
    </location>
    <ligand>
        <name>ATP</name>
        <dbReference type="ChEBI" id="CHEBI:30616"/>
    </ligand>
</feature>
<evidence type="ECO:0000256" key="5">
    <source>
        <dbReference type="ARBA" id="ARBA00022840"/>
    </source>
</evidence>
<dbReference type="PRINTS" id="PR00981">
    <property type="entry name" value="TRNASYNTHSER"/>
</dbReference>
<gene>
    <name evidence="11" type="ORF">PHYEVI_LOCUS5847</name>
</gene>
<sequence>MFTRHILSKVQRTNRIPKCNKSTSSWKFPELNAKLLCDSIDQEKIEENILRRKGVGNIKLVRELTNQLERKQTGTEDFEALRTQLAQELLKIPNRTHPDVFDYGDKPKLVKLVNDKRTFTDTPLEFSQIAKKLKMVRTEHLGNVSGSRSYYILGELAELEQALLDYFVHELIQSGFEFVSVPDILPRTVIERCGMTTKGDRNQVYTLDSKLHEPDLCLSGTSEMALAGYLAGETFKEADLPKKLAALSRCYRAEISSTAEERGIFRVHEFTKVEMFVVTAPETSDGALEEIRTWEEEKFKALGLHFQVLDMPPHELGAQAYRKYDIEAWMPGRGMYGEISSCSNCTDYQSRRLDIKYERKDGKLDYVHTLNGTACAIPRLLIALVENGQNQKGFIELPDIIQDYMRGKRSISKQKSIPELKLIKNKK</sequence>
<dbReference type="NCBIfam" id="TIGR00414">
    <property type="entry name" value="serS"/>
    <property type="match status" value="1"/>
</dbReference>
<keyword evidence="6" id="KW-0030">Aminoacyl-tRNA synthetase</keyword>
<dbReference type="PROSITE" id="PS50862">
    <property type="entry name" value="AA_TRNA_LIGASE_II"/>
    <property type="match status" value="1"/>
</dbReference>
<dbReference type="InterPro" id="IPR045864">
    <property type="entry name" value="aa-tRNA-synth_II/BPL/LPL"/>
</dbReference>
<evidence type="ECO:0000256" key="6">
    <source>
        <dbReference type="ARBA" id="ARBA00023146"/>
    </source>
</evidence>
<evidence type="ECO:0000256" key="4">
    <source>
        <dbReference type="ARBA" id="ARBA00022741"/>
    </source>
</evidence>
<dbReference type="PANTHER" id="PTHR11778">
    <property type="entry name" value="SERYL-TRNA SYNTHETASE"/>
    <property type="match status" value="1"/>
</dbReference>
<dbReference type="GO" id="GO:0005524">
    <property type="term" value="F:ATP binding"/>
    <property type="evidence" value="ECO:0007669"/>
    <property type="project" value="UniProtKB-KW"/>
</dbReference>
<dbReference type="InterPro" id="IPR006195">
    <property type="entry name" value="aa-tRNA-synth_II"/>
</dbReference>
<evidence type="ECO:0000259" key="10">
    <source>
        <dbReference type="PROSITE" id="PS50862"/>
    </source>
</evidence>
<feature type="binding site" evidence="8">
    <location>
        <position position="252"/>
    </location>
    <ligand>
        <name>L-serine</name>
        <dbReference type="ChEBI" id="CHEBI:33384"/>
    </ligand>
</feature>
<dbReference type="Gene3D" id="3.30.930.10">
    <property type="entry name" value="Bira Bifunctional Protein, Domain 2"/>
    <property type="match status" value="1"/>
</dbReference>
<evidence type="ECO:0000256" key="2">
    <source>
        <dbReference type="ARBA" id="ARBA00012840"/>
    </source>
</evidence>
<dbReference type="AlphaFoldDB" id="A0A9N9XM81"/>
<keyword evidence="5 9" id="KW-0067">ATP-binding</keyword>
<dbReference type="InterPro" id="IPR002314">
    <property type="entry name" value="aa-tRNA-synt_IIb"/>
</dbReference>
<dbReference type="Pfam" id="PF00587">
    <property type="entry name" value="tRNA-synt_2b"/>
    <property type="match status" value="1"/>
</dbReference>
<evidence type="ECO:0000256" key="8">
    <source>
        <dbReference type="PIRSR" id="PIRSR001529-1"/>
    </source>
</evidence>
<keyword evidence="12" id="KW-1185">Reference proteome</keyword>
<feature type="binding site" evidence="8">
    <location>
        <position position="371"/>
    </location>
    <ligand>
        <name>L-serine</name>
        <dbReference type="ChEBI" id="CHEBI:33384"/>
    </ligand>
</feature>
<feature type="binding site" evidence="8">
    <location>
        <position position="221"/>
    </location>
    <ligand>
        <name>L-serine</name>
        <dbReference type="ChEBI" id="CHEBI:33384"/>
    </ligand>
</feature>
<dbReference type="GO" id="GO:0006434">
    <property type="term" value="P:seryl-tRNA aminoacylation"/>
    <property type="evidence" value="ECO:0007669"/>
    <property type="project" value="InterPro"/>
</dbReference>
<dbReference type="PIRSF" id="PIRSF001529">
    <property type="entry name" value="Ser-tRNA-synth_IIa"/>
    <property type="match status" value="1"/>
</dbReference>
<evidence type="ECO:0000256" key="3">
    <source>
        <dbReference type="ARBA" id="ARBA00022598"/>
    </source>
</evidence>
<feature type="domain" description="Aminoacyl-transfer RNA synthetases class-II family profile" evidence="10">
    <location>
        <begin position="158"/>
        <end position="398"/>
    </location>
</feature>
<protein>
    <recommendedName>
        <fullName evidence="2">serine--tRNA ligase</fullName>
        <ecNumber evidence="2">6.1.1.11</ecNumber>
    </recommendedName>
    <alternativeName>
        <fullName evidence="7">Seryl-tRNA synthetase</fullName>
    </alternativeName>
</protein>
<dbReference type="Proteomes" id="UP001153712">
    <property type="component" value="Chromosome 2"/>
</dbReference>
<dbReference type="EMBL" id="OU900095">
    <property type="protein sequence ID" value="CAG9859473.1"/>
    <property type="molecule type" value="Genomic_DNA"/>
</dbReference>
<feature type="binding site" evidence="9">
    <location>
        <begin position="252"/>
        <end position="254"/>
    </location>
    <ligand>
        <name>ATP</name>
        <dbReference type="ChEBI" id="CHEBI:30616"/>
    </ligand>
</feature>
<evidence type="ECO:0000256" key="7">
    <source>
        <dbReference type="ARBA" id="ARBA00031113"/>
    </source>
</evidence>
<feature type="binding site" evidence="9">
    <location>
        <begin position="267"/>
        <end position="270"/>
    </location>
    <ligand>
        <name>ATP</name>
        <dbReference type="ChEBI" id="CHEBI:30616"/>
    </ligand>
</feature>
<reference evidence="11" key="1">
    <citation type="submission" date="2022-01" db="EMBL/GenBank/DDBJ databases">
        <authorList>
            <person name="King R."/>
        </authorList>
    </citation>
    <scope>NUCLEOTIDE SEQUENCE</scope>
</reference>